<keyword evidence="6" id="KW-1185">Reference proteome</keyword>
<dbReference type="GO" id="GO:0016491">
    <property type="term" value="F:oxidoreductase activity"/>
    <property type="evidence" value="ECO:0007669"/>
    <property type="project" value="UniProtKB-KW"/>
</dbReference>
<dbReference type="PANTHER" id="PTHR13878:SF91">
    <property type="entry name" value="FAD BINDING DOMAIN PROTEIN (AFU_ORTHOLOGUE AFUA_6G12070)-RELATED"/>
    <property type="match status" value="1"/>
</dbReference>
<dbReference type="InterPro" id="IPR036318">
    <property type="entry name" value="FAD-bd_PCMH-like_sf"/>
</dbReference>
<evidence type="ECO:0000313" key="5">
    <source>
        <dbReference type="EMBL" id="KAK7747866.1"/>
    </source>
</evidence>
<dbReference type="SUPFAM" id="SSF56176">
    <property type="entry name" value="FAD-binding/transporter-associated domain-like"/>
    <property type="match status" value="1"/>
</dbReference>
<protein>
    <recommendedName>
        <fullName evidence="4">FAD-binding PCMH-type domain-containing protein</fullName>
    </recommendedName>
</protein>
<dbReference type="GO" id="GO:0071949">
    <property type="term" value="F:FAD binding"/>
    <property type="evidence" value="ECO:0007669"/>
    <property type="project" value="InterPro"/>
</dbReference>
<proteinExistence type="inferred from homology"/>
<dbReference type="InterPro" id="IPR016169">
    <property type="entry name" value="FAD-bd_PCMH_sub2"/>
</dbReference>
<dbReference type="EMBL" id="JAJSPL020000003">
    <property type="protein sequence ID" value="KAK7747866.1"/>
    <property type="molecule type" value="Genomic_DNA"/>
</dbReference>
<dbReference type="Gene3D" id="3.30.465.10">
    <property type="match status" value="2"/>
</dbReference>
<dbReference type="PROSITE" id="PS51387">
    <property type="entry name" value="FAD_PCMH"/>
    <property type="match status" value="1"/>
</dbReference>
<dbReference type="InterPro" id="IPR012951">
    <property type="entry name" value="BBE"/>
</dbReference>
<sequence length="1088" mass="118738">MADCKVMPGDESWPTDIDWENLSLLLGKGSLIKGIPVAAVCYPDWPQYDESKCAEVTDGWTDPAWQAGQATGIDYPLFEGVTCIPPSLARYDASCTLGGYPAYIVNITNVAQIQLAVNFARNLNLRLVVKNKGHDFNAKSTGAGALSIWLNYLQDIEFLGHAYASPSGYEGPAFKIGTGVLVGQINVAADDHDMQVVSAIANTLGIGGGYIAGGGNSPLISKYGMAADQVISMEVVLPDGRFISTDERTNPDLFFALRGGGGSTWGIVTSLVIRAYARTPITTLTYNFGTGVEPETFWSGINALFAQFPSWPKATLYSYWSIQCSNATSCAMYMAPQIGPDLDTTQLEALNAPLFANLSSLGIPINDLNYTTHDTYLEAANAMWPEGSITVGGWTEHTASRLFPASNWDDPDKLAATIAAIRNSSITRGYFLAYNVQPAVNPAVNQTNAVNPAWQKTLLFALLGATWGQNATEVEIVEANKGLVDALQPWREASPQSGTYLNEADINEPDWQRAFYGDNYRYLYELKQKYDPWGAFYAATAVGSEDWDITDQRAYYPTQNGRLCPVTVTEGEIRELTVTEMGNFTENLQGDGSHGLCDTGGTLSANISPPSAPSTLSPSSTMKPGLSVASTMEKSVISRVTTTMKKKKAQRPLSRIKSMQAGLITWYQEFYLQFSMVGLAFLGFFAALGHHLYNASLNGQEVSGDAQWPPRYGSALALFVRMVLLAVKQRALKVSTLDAMFAFDGPAYGCEDRADFGGPYQLYNKSQIAPAGDLLYASYSSLPMGPEDENGEPLMWYNMSESDPEVGVFTGLPSLWLGWATGIPDGPSLWSNLTSHISECQMYSATYSFTVTFASGDMLVNNSATTLNGLLLPPGDTKSPSERDYLQFGLFRNLLSGNVTLGEDSEIGPYAITYTDATQTDLLERDSQLPTSNNLAAAIEDMYRNVFFSMMSDVLLHDRRLSTVPCSVTSSLLVWSYEPFWLALSYLLAVGVTIIIVFIGMHGFINNGYAADASFSTFMATTRSKDVDELSRDSCLGQWPKNKEFKETRLRFGEVETNRSDPHAAFAFPGSIKGFDKRKGYGRRVESM</sequence>
<dbReference type="Pfam" id="PF08031">
    <property type="entry name" value="BBE"/>
    <property type="match status" value="1"/>
</dbReference>
<reference evidence="5 6" key="1">
    <citation type="journal article" date="2023" name="PLoS ONE">
        <title>Cytospora paraplurivora sp. nov. isolated from orchards with fruit tree decline syndrome in Ontario, Canada.</title>
        <authorList>
            <person name="Ilyukhin E."/>
            <person name="Nguyen H.D.T."/>
            <person name="Castle A.J."/>
            <person name="Ellouze W."/>
        </authorList>
    </citation>
    <scope>NUCLEOTIDE SEQUENCE [LARGE SCALE GENOMIC DNA]</scope>
    <source>
        <strain evidence="5 6">FDS-564</strain>
    </source>
</reference>
<dbReference type="Pfam" id="PF01565">
    <property type="entry name" value="FAD_binding_4"/>
    <property type="match status" value="1"/>
</dbReference>
<dbReference type="PANTHER" id="PTHR13878">
    <property type="entry name" value="GULONOLACTONE OXIDASE"/>
    <property type="match status" value="1"/>
</dbReference>
<dbReference type="InterPro" id="IPR050432">
    <property type="entry name" value="FAD-linked_Oxidoreductases_BP"/>
</dbReference>
<organism evidence="5 6">
    <name type="scientific">Cytospora paraplurivora</name>
    <dbReference type="NCBI Taxonomy" id="2898453"/>
    <lineage>
        <taxon>Eukaryota</taxon>
        <taxon>Fungi</taxon>
        <taxon>Dikarya</taxon>
        <taxon>Ascomycota</taxon>
        <taxon>Pezizomycotina</taxon>
        <taxon>Sordariomycetes</taxon>
        <taxon>Sordariomycetidae</taxon>
        <taxon>Diaporthales</taxon>
        <taxon>Cytosporaceae</taxon>
        <taxon>Cytospora</taxon>
    </lineage>
</organism>
<keyword evidence="3" id="KW-1133">Transmembrane helix</keyword>
<keyword evidence="3" id="KW-0812">Transmembrane</keyword>
<dbReference type="Proteomes" id="UP001320245">
    <property type="component" value="Unassembled WGS sequence"/>
</dbReference>
<comment type="caution">
    <text evidence="5">The sequence shown here is derived from an EMBL/GenBank/DDBJ whole genome shotgun (WGS) entry which is preliminary data.</text>
</comment>
<evidence type="ECO:0000256" key="2">
    <source>
        <dbReference type="ARBA" id="ARBA00023002"/>
    </source>
</evidence>
<name>A0AAN9UH95_9PEZI</name>
<feature type="transmembrane region" description="Helical" evidence="3">
    <location>
        <begin position="983"/>
        <end position="1005"/>
    </location>
</feature>
<evidence type="ECO:0000256" key="3">
    <source>
        <dbReference type="SAM" id="Phobius"/>
    </source>
</evidence>
<keyword evidence="2" id="KW-0560">Oxidoreductase</keyword>
<feature type="domain" description="FAD-binding PCMH-type" evidence="4">
    <location>
        <begin position="97"/>
        <end position="278"/>
    </location>
</feature>
<keyword evidence="3" id="KW-0472">Membrane</keyword>
<accession>A0AAN9UH95</accession>
<dbReference type="InterPro" id="IPR006094">
    <property type="entry name" value="Oxid_FAD_bind_N"/>
</dbReference>
<comment type="similarity">
    <text evidence="1">Belongs to the oxygen-dependent FAD-linked oxidoreductase family.</text>
</comment>
<gene>
    <name evidence="5" type="ORF">SLS53_001117</name>
</gene>
<dbReference type="AlphaFoldDB" id="A0AAN9UH95"/>
<dbReference type="InterPro" id="IPR016166">
    <property type="entry name" value="FAD-bd_PCMH"/>
</dbReference>
<evidence type="ECO:0000256" key="1">
    <source>
        <dbReference type="ARBA" id="ARBA00005466"/>
    </source>
</evidence>
<evidence type="ECO:0000259" key="4">
    <source>
        <dbReference type="PROSITE" id="PS51387"/>
    </source>
</evidence>
<evidence type="ECO:0000313" key="6">
    <source>
        <dbReference type="Proteomes" id="UP001320245"/>
    </source>
</evidence>